<feature type="region of interest" description="Disordered" evidence="1">
    <location>
        <begin position="1"/>
        <end position="84"/>
    </location>
</feature>
<organism evidence="2 3">
    <name type="scientific">Apiospora marii</name>
    <dbReference type="NCBI Taxonomy" id="335849"/>
    <lineage>
        <taxon>Eukaryota</taxon>
        <taxon>Fungi</taxon>
        <taxon>Dikarya</taxon>
        <taxon>Ascomycota</taxon>
        <taxon>Pezizomycotina</taxon>
        <taxon>Sordariomycetes</taxon>
        <taxon>Xylariomycetidae</taxon>
        <taxon>Amphisphaeriales</taxon>
        <taxon>Apiosporaceae</taxon>
        <taxon>Apiospora</taxon>
    </lineage>
</organism>
<proteinExistence type="predicted"/>
<evidence type="ECO:0000256" key="1">
    <source>
        <dbReference type="SAM" id="MobiDB-lite"/>
    </source>
</evidence>
<evidence type="ECO:0000313" key="2">
    <source>
        <dbReference type="EMBL" id="KAK8006194.1"/>
    </source>
</evidence>
<evidence type="ECO:0000313" key="3">
    <source>
        <dbReference type="Proteomes" id="UP001396898"/>
    </source>
</evidence>
<feature type="compositionally biased region" description="Polar residues" evidence="1">
    <location>
        <begin position="69"/>
        <end position="78"/>
    </location>
</feature>
<dbReference type="Proteomes" id="UP001396898">
    <property type="component" value="Unassembled WGS sequence"/>
</dbReference>
<protein>
    <submittedName>
        <fullName evidence="2">Uncharacterized protein</fullName>
    </submittedName>
</protein>
<sequence length="160" mass="16225">MLGSPHCPQRVKKTEKWGTRWSHSRGSALELPANRTKRKYSFLSGKQPEADGRGSSLASEAKANKGQWPRTSKGTESESGGAWVGGTATAAASAAAAAAAAAAATATWAALLSSDLGRLWEGIDGSRASSACIMDCLSKPNGKGAAAVELSVLAGRGPAA</sequence>
<dbReference type="EMBL" id="JAQQWI010000017">
    <property type="protein sequence ID" value="KAK8006194.1"/>
    <property type="molecule type" value="Genomic_DNA"/>
</dbReference>
<gene>
    <name evidence="2" type="ORF">PG991_012491</name>
</gene>
<comment type="caution">
    <text evidence="2">The sequence shown here is derived from an EMBL/GenBank/DDBJ whole genome shotgun (WGS) entry which is preliminary data.</text>
</comment>
<keyword evidence="3" id="KW-1185">Reference proteome</keyword>
<name>A0ABR1R9V4_9PEZI</name>
<reference evidence="2 3" key="1">
    <citation type="submission" date="2023-01" db="EMBL/GenBank/DDBJ databases">
        <title>Analysis of 21 Apiospora genomes using comparative genomics revels a genus with tremendous synthesis potential of carbohydrate active enzymes and secondary metabolites.</title>
        <authorList>
            <person name="Sorensen T."/>
        </authorList>
    </citation>
    <scope>NUCLEOTIDE SEQUENCE [LARGE SCALE GENOMIC DNA]</scope>
    <source>
        <strain evidence="2 3">CBS 20057</strain>
    </source>
</reference>
<accession>A0ABR1R9V4</accession>